<reference evidence="2" key="1">
    <citation type="journal article" date="2023" name="Plant J.">
        <title>Genome sequences and population genomics provide insights into the demographic history, inbreeding, and mutation load of two 'living fossil' tree species of Dipteronia.</title>
        <authorList>
            <person name="Feng Y."/>
            <person name="Comes H.P."/>
            <person name="Chen J."/>
            <person name="Zhu S."/>
            <person name="Lu R."/>
            <person name="Zhang X."/>
            <person name="Li P."/>
            <person name="Qiu J."/>
            <person name="Olsen K.M."/>
            <person name="Qiu Y."/>
        </authorList>
    </citation>
    <scope>NUCLEOTIDE SEQUENCE</scope>
    <source>
        <strain evidence="2">NBL</strain>
    </source>
</reference>
<feature type="domain" description="Reverse transcriptase zinc-binding" evidence="1">
    <location>
        <begin position="2"/>
        <end position="55"/>
    </location>
</feature>
<dbReference type="InterPro" id="IPR026960">
    <property type="entry name" value="RVT-Znf"/>
</dbReference>
<protein>
    <recommendedName>
        <fullName evidence="1">Reverse transcriptase zinc-binding domain-containing protein</fullName>
    </recommendedName>
</protein>
<gene>
    <name evidence="2" type="ORF">Dsin_004665</name>
</gene>
<name>A0AAE0AV41_9ROSI</name>
<comment type="caution">
    <text evidence="2">The sequence shown here is derived from an EMBL/GenBank/DDBJ whole genome shotgun (WGS) entry which is preliminary data.</text>
</comment>
<proteinExistence type="predicted"/>
<evidence type="ECO:0000313" key="2">
    <source>
        <dbReference type="EMBL" id="KAK3224803.1"/>
    </source>
</evidence>
<accession>A0AAE0AV41</accession>
<evidence type="ECO:0000313" key="3">
    <source>
        <dbReference type="Proteomes" id="UP001281410"/>
    </source>
</evidence>
<sequence>MALKIKMFIWRACYDWVPTRCNLVARGMKMTTDCPMCNQSLETTLHAVWDCRIFKDVNKSCNFGVHMGKGNNTKFFDFILNCFEKLNGADLELLCVVLWRN</sequence>
<dbReference type="Pfam" id="PF13966">
    <property type="entry name" value="zf-RVT"/>
    <property type="match status" value="1"/>
</dbReference>
<evidence type="ECO:0000259" key="1">
    <source>
        <dbReference type="Pfam" id="PF13966"/>
    </source>
</evidence>
<dbReference type="Proteomes" id="UP001281410">
    <property type="component" value="Unassembled WGS sequence"/>
</dbReference>
<organism evidence="2 3">
    <name type="scientific">Dipteronia sinensis</name>
    <dbReference type="NCBI Taxonomy" id="43782"/>
    <lineage>
        <taxon>Eukaryota</taxon>
        <taxon>Viridiplantae</taxon>
        <taxon>Streptophyta</taxon>
        <taxon>Embryophyta</taxon>
        <taxon>Tracheophyta</taxon>
        <taxon>Spermatophyta</taxon>
        <taxon>Magnoliopsida</taxon>
        <taxon>eudicotyledons</taxon>
        <taxon>Gunneridae</taxon>
        <taxon>Pentapetalae</taxon>
        <taxon>rosids</taxon>
        <taxon>malvids</taxon>
        <taxon>Sapindales</taxon>
        <taxon>Sapindaceae</taxon>
        <taxon>Hippocastanoideae</taxon>
        <taxon>Acereae</taxon>
        <taxon>Dipteronia</taxon>
    </lineage>
</organism>
<dbReference type="EMBL" id="JANJYJ010000002">
    <property type="protein sequence ID" value="KAK3224803.1"/>
    <property type="molecule type" value="Genomic_DNA"/>
</dbReference>
<dbReference type="AlphaFoldDB" id="A0AAE0AV41"/>
<keyword evidence="3" id="KW-1185">Reference proteome</keyword>